<protein>
    <submittedName>
        <fullName evidence="1">Uncharacterized protein</fullName>
    </submittedName>
</protein>
<dbReference type="Proteomes" id="UP000254193">
    <property type="component" value="Unassembled WGS sequence"/>
</dbReference>
<dbReference type="EMBL" id="UGRO01000002">
    <property type="protein sequence ID" value="SUA18237.1"/>
    <property type="molecule type" value="Genomic_DNA"/>
</dbReference>
<evidence type="ECO:0000313" key="2">
    <source>
        <dbReference type="Proteomes" id="UP000254193"/>
    </source>
</evidence>
<organism evidence="1 2">
    <name type="scientific">Neisseria lactamica</name>
    <dbReference type="NCBI Taxonomy" id="486"/>
    <lineage>
        <taxon>Bacteria</taxon>
        <taxon>Pseudomonadati</taxon>
        <taxon>Pseudomonadota</taxon>
        <taxon>Betaproteobacteria</taxon>
        <taxon>Neisseriales</taxon>
        <taxon>Neisseriaceae</taxon>
        <taxon>Neisseria</taxon>
    </lineage>
</organism>
<name>A0A378VMK4_NEILA</name>
<reference evidence="1 2" key="1">
    <citation type="submission" date="2018-06" db="EMBL/GenBank/DDBJ databases">
        <authorList>
            <consortium name="Pathogen Informatics"/>
            <person name="Doyle S."/>
        </authorList>
    </citation>
    <scope>NUCLEOTIDE SEQUENCE [LARGE SCALE GENOMIC DNA]</scope>
    <source>
        <strain evidence="1 2">NCTC10616</strain>
    </source>
</reference>
<keyword evidence="2" id="KW-1185">Reference proteome</keyword>
<dbReference type="AlphaFoldDB" id="A0A378VMK4"/>
<evidence type="ECO:0000313" key="1">
    <source>
        <dbReference type="EMBL" id="SUA18237.1"/>
    </source>
</evidence>
<proteinExistence type="predicted"/>
<accession>A0A378VMK4</accession>
<sequence length="63" mass="7173">MLRKLIWKNLAAGTFTKAGIRPVRFLWVTSKPPFLTNTHNLKSRHSHESGNLVRPVSVSLSFE</sequence>
<gene>
    <name evidence="1" type="ORF">NCTC10616_01965</name>
</gene>